<accession>A0A2I1D4Q6</accession>
<organism evidence="1 2">
    <name type="scientific">Aspergillus campestris (strain IBT 28561)</name>
    <dbReference type="NCBI Taxonomy" id="1392248"/>
    <lineage>
        <taxon>Eukaryota</taxon>
        <taxon>Fungi</taxon>
        <taxon>Dikarya</taxon>
        <taxon>Ascomycota</taxon>
        <taxon>Pezizomycotina</taxon>
        <taxon>Eurotiomycetes</taxon>
        <taxon>Eurotiomycetidae</taxon>
        <taxon>Eurotiales</taxon>
        <taxon>Aspergillaceae</taxon>
        <taxon>Aspergillus</taxon>
        <taxon>Aspergillus subgen. Circumdati</taxon>
    </lineage>
</organism>
<name>A0A2I1D4Q6_ASPC2</name>
<dbReference type="EMBL" id="MSFM01000005">
    <property type="protein sequence ID" value="PKY04853.1"/>
    <property type="molecule type" value="Genomic_DNA"/>
</dbReference>
<proteinExistence type="predicted"/>
<gene>
    <name evidence="1" type="ORF">P168DRAFT_140401</name>
</gene>
<evidence type="ECO:0000313" key="1">
    <source>
        <dbReference type="EMBL" id="PKY04853.1"/>
    </source>
</evidence>
<dbReference type="RefSeq" id="XP_024693447.1">
    <property type="nucleotide sequence ID" value="XM_024832756.1"/>
</dbReference>
<reference evidence="1" key="1">
    <citation type="submission" date="2016-12" db="EMBL/GenBank/DDBJ databases">
        <title>The genomes of Aspergillus section Nigri reveals drivers in fungal speciation.</title>
        <authorList>
            <consortium name="DOE Joint Genome Institute"/>
            <person name="Vesth T.C."/>
            <person name="Nybo J."/>
            <person name="Theobald S."/>
            <person name="Brandl J."/>
            <person name="Frisvad J.C."/>
            <person name="Nielsen K.F."/>
            <person name="Lyhne E.K."/>
            <person name="Kogle M.E."/>
            <person name="Kuo A."/>
            <person name="Riley R."/>
            <person name="Clum A."/>
            <person name="Nolan M."/>
            <person name="Lipzen A."/>
            <person name="Salamov A."/>
            <person name="Henrissat B."/>
            <person name="Wiebenga A."/>
            <person name="De vries R.P."/>
            <person name="Grigoriev I.V."/>
            <person name="Mortensen U.H."/>
            <person name="Andersen M.R."/>
            <person name="Baker S.E."/>
        </authorList>
    </citation>
    <scope>NUCLEOTIDE SEQUENCE</scope>
    <source>
        <strain evidence="1">IBT 28561</strain>
    </source>
</reference>
<protein>
    <submittedName>
        <fullName evidence="1">Uncharacterized protein</fullName>
    </submittedName>
</protein>
<keyword evidence="2" id="KW-1185">Reference proteome</keyword>
<sequence length="73" mass="8055">MKCSQQPLVTFTIGTLCIRTVLAVSDPALLACTGFSAALFIRSSFFHQAMIYTSCSFSHYTRVSVYLGDYITC</sequence>
<dbReference type="Proteomes" id="UP000234254">
    <property type="component" value="Unassembled WGS sequence"/>
</dbReference>
<dbReference type="VEuPathDB" id="FungiDB:P168DRAFT_140401"/>
<comment type="caution">
    <text evidence="1">The sequence shown here is derived from an EMBL/GenBank/DDBJ whole genome shotgun (WGS) entry which is preliminary data.</text>
</comment>
<dbReference type="GeneID" id="36540278"/>
<evidence type="ECO:0000313" key="2">
    <source>
        <dbReference type="Proteomes" id="UP000234254"/>
    </source>
</evidence>
<dbReference type="AlphaFoldDB" id="A0A2I1D4Q6"/>